<keyword evidence="5" id="KW-0496">Mitochondrion</keyword>
<gene>
    <name evidence="7" type="primary">Gcsh-002</name>
</gene>
<dbReference type="HAMAP" id="MF_00272">
    <property type="entry name" value="GcvH"/>
    <property type="match status" value="1"/>
</dbReference>
<evidence type="ECO:0000256" key="5">
    <source>
        <dbReference type="RuleBase" id="RU364055"/>
    </source>
</evidence>
<protein>
    <recommendedName>
        <fullName evidence="5">Glycine cleavage system H protein</fullName>
    </recommendedName>
</protein>
<evidence type="ECO:0000256" key="1">
    <source>
        <dbReference type="ARBA" id="ARBA00009249"/>
    </source>
</evidence>
<comment type="similarity">
    <text evidence="1 5">Belongs to the GcvH family.</text>
</comment>
<comment type="function">
    <text evidence="5">The H protein shuttles the methylamine group of glycine from the P protein to the T protein.</text>
</comment>
<name>A0A6F9DE92_9ASCI</name>
<reference evidence="7" key="1">
    <citation type="submission" date="2020-04" db="EMBL/GenBank/DDBJ databases">
        <authorList>
            <person name="Neveu A P."/>
        </authorList>
    </citation>
    <scope>NUCLEOTIDE SEQUENCE</scope>
    <source>
        <tissue evidence="7">Whole embryo</tissue>
    </source>
</reference>
<dbReference type="SUPFAM" id="SSF51230">
    <property type="entry name" value="Single hybrid motif"/>
    <property type="match status" value="1"/>
</dbReference>
<keyword evidence="2 4" id="KW-0450">Lipoyl</keyword>
<dbReference type="GO" id="GO:0005739">
    <property type="term" value="C:mitochondrion"/>
    <property type="evidence" value="ECO:0007669"/>
    <property type="project" value="UniProtKB-SubCell"/>
</dbReference>
<dbReference type="EMBL" id="LR785401">
    <property type="protein sequence ID" value="CAB3248600.1"/>
    <property type="molecule type" value="mRNA"/>
</dbReference>
<dbReference type="NCBIfam" id="NF002270">
    <property type="entry name" value="PRK01202.1"/>
    <property type="match status" value="1"/>
</dbReference>
<keyword evidence="5" id="KW-0809">Transit peptide</keyword>
<evidence type="ECO:0000256" key="3">
    <source>
        <dbReference type="ARBA" id="ARBA00046240"/>
    </source>
</evidence>
<dbReference type="GO" id="GO:0005960">
    <property type="term" value="C:glycine cleavage complex"/>
    <property type="evidence" value="ECO:0007669"/>
    <property type="project" value="UniProtKB-UniRule"/>
</dbReference>
<comment type="function">
    <text evidence="3">The glycine cleavage system catalyzes the degradation of glycine. The H protein (GCSH) shuttles the methylamine group of glycine from the P protein (GLDC) to the T protein (GCST). Has a pivotal role in the lipoylation of enzymes involved in cellular energetics such as the mitochondrial dihydrolipoyllysine-residue acetyltransferase component of pyruvate dehydrogenase complex (DLAT), and the mitochondrial dihydrolipoyllysine-residue succinyltransferase component of 2-oxoglutarate dehydrogenase complex (DLST).</text>
</comment>
<feature type="domain" description="Lipoyl-binding" evidence="6">
    <location>
        <begin position="74"/>
        <end position="156"/>
    </location>
</feature>
<evidence type="ECO:0000313" key="7">
    <source>
        <dbReference type="EMBL" id="CAB3248600.1"/>
    </source>
</evidence>
<comment type="subunit">
    <text evidence="5">The glycine cleavage system is composed of four proteins: P, T, L and H.</text>
</comment>
<dbReference type="Gene3D" id="2.40.50.100">
    <property type="match status" value="1"/>
</dbReference>
<feature type="modified residue" description="N6-lipoyllysine" evidence="4">
    <location>
        <position position="115"/>
    </location>
</feature>
<dbReference type="CDD" id="cd06848">
    <property type="entry name" value="GCS_H"/>
    <property type="match status" value="1"/>
</dbReference>
<evidence type="ECO:0000256" key="2">
    <source>
        <dbReference type="ARBA" id="ARBA00022823"/>
    </source>
</evidence>
<dbReference type="InterPro" id="IPR017453">
    <property type="entry name" value="GCV_H_sub"/>
</dbReference>
<comment type="cofactor">
    <cofactor evidence="5">
        <name>(R)-lipoate</name>
        <dbReference type="ChEBI" id="CHEBI:83088"/>
    </cofactor>
    <text evidence="5">Binds 1 lipoyl cofactor covalently.</text>
</comment>
<dbReference type="PANTHER" id="PTHR11715:SF3">
    <property type="entry name" value="GLYCINE CLEAVAGE SYSTEM H PROTEIN-RELATED"/>
    <property type="match status" value="1"/>
</dbReference>
<dbReference type="Pfam" id="PF01597">
    <property type="entry name" value="GCV_H"/>
    <property type="match status" value="1"/>
</dbReference>
<organism evidence="7">
    <name type="scientific">Phallusia mammillata</name>
    <dbReference type="NCBI Taxonomy" id="59560"/>
    <lineage>
        <taxon>Eukaryota</taxon>
        <taxon>Metazoa</taxon>
        <taxon>Chordata</taxon>
        <taxon>Tunicata</taxon>
        <taxon>Ascidiacea</taxon>
        <taxon>Phlebobranchia</taxon>
        <taxon>Ascidiidae</taxon>
        <taxon>Phallusia</taxon>
    </lineage>
</organism>
<evidence type="ECO:0000256" key="4">
    <source>
        <dbReference type="PIRSR" id="PIRSR617453-50"/>
    </source>
</evidence>
<dbReference type="InterPro" id="IPR000089">
    <property type="entry name" value="Biotin_lipoyl"/>
</dbReference>
<sequence>MFGRIAARATLSLQTYAQSQAIQGTNRLLKARRHVPSFCCSLPNNARGIHCSQSLQTETYYSDSHEWLRVDGDTGTIGITDHAQSKLGDIVFVELPEVGTSFEKDESFAVIESVKAASDLMMPVTAEITDSNTALQDTPELVNNSPTEDGWIVKVKLSDTSELNNLMDKAAYDKMASEDSD</sequence>
<dbReference type="AlphaFoldDB" id="A0A6F9DE92"/>
<dbReference type="GO" id="GO:0009249">
    <property type="term" value="P:protein lipoylation"/>
    <property type="evidence" value="ECO:0007669"/>
    <property type="project" value="TreeGrafter"/>
</dbReference>
<accession>A0A6F9DE92</accession>
<dbReference type="PROSITE" id="PS50968">
    <property type="entry name" value="BIOTINYL_LIPOYL"/>
    <property type="match status" value="1"/>
</dbReference>
<dbReference type="InterPro" id="IPR002930">
    <property type="entry name" value="GCV_H"/>
</dbReference>
<dbReference type="InterPro" id="IPR011053">
    <property type="entry name" value="Single_hybrid_motif"/>
</dbReference>
<dbReference type="NCBIfam" id="TIGR00527">
    <property type="entry name" value="gcvH"/>
    <property type="match status" value="1"/>
</dbReference>
<comment type="subcellular location">
    <subcellularLocation>
        <location evidence="5">Mitochondrion</location>
    </subcellularLocation>
</comment>
<dbReference type="PANTHER" id="PTHR11715">
    <property type="entry name" value="GLYCINE CLEAVAGE SYSTEM H PROTEIN"/>
    <property type="match status" value="1"/>
</dbReference>
<dbReference type="InterPro" id="IPR033753">
    <property type="entry name" value="GCV_H/Fam206"/>
</dbReference>
<evidence type="ECO:0000259" key="6">
    <source>
        <dbReference type="PROSITE" id="PS50968"/>
    </source>
</evidence>
<dbReference type="GO" id="GO:0019464">
    <property type="term" value="P:glycine decarboxylation via glycine cleavage system"/>
    <property type="evidence" value="ECO:0007669"/>
    <property type="project" value="UniProtKB-UniRule"/>
</dbReference>
<proteinExistence type="evidence at transcript level"/>